<proteinExistence type="predicted"/>
<feature type="region of interest" description="Disordered" evidence="1">
    <location>
        <begin position="1"/>
        <end position="27"/>
    </location>
</feature>
<keyword evidence="3" id="KW-1185">Reference proteome</keyword>
<organism evidence="2 3">
    <name type="scientific">Thalassiosira oceanica</name>
    <name type="common">Marine diatom</name>
    <dbReference type="NCBI Taxonomy" id="159749"/>
    <lineage>
        <taxon>Eukaryota</taxon>
        <taxon>Sar</taxon>
        <taxon>Stramenopiles</taxon>
        <taxon>Ochrophyta</taxon>
        <taxon>Bacillariophyta</taxon>
        <taxon>Coscinodiscophyceae</taxon>
        <taxon>Thalassiosirophycidae</taxon>
        <taxon>Thalassiosirales</taxon>
        <taxon>Thalassiosiraceae</taxon>
        <taxon>Thalassiosira</taxon>
    </lineage>
</organism>
<protein>
    <submittedName>
        <fullName evidence="2">Uncharacterized protein</fullName>
    </submittedName>
</protein>
<evidence type="ECO:0000256" key="1">
    <source>
        <dbReference type="SAM" id="MobiDB-lite"/>
    </source>
</evidence>
<reference evidence="2 3" key="1">
    <citation type="journal article" date="2012" name="Genome Biol.">
        <title>Genome and low-iron response of an oceanic diatom adapted to chronic iron limitation.</title>
        <authorList>
            <person name="Lommer M."/>
            <person name="Specht M."/>
            <person name="Roy A.S."/>
            <person name="Kraemer L."/>
            <person name="Andreson R."/>
            <person name="Gutowska M.A."/>
            <person name="Wolf J."/>
            <person name="Bergner S.V."/>
            <person name="Schilhabel M.B."/>
            <person name="Klostermeier U.C."/>
            <person name="Beiko R.G."/>
            <person name="Rosenstiel P."/>
            <person name="Hippler M."/>
            <person name="Laroche J."/>
        </authorList>
    </citation>
    <scope>NUCLEOTIDE SEQUENCE [LARGE SCALE GENOMIC DNA]</scope>
    <source>
        <strain evidence="2 3">CCMP1005</strain>
    </source>
</reference>
<evidence type="ECO:0000313" key="3">
    <source>
        <dbReference type="Proteomes" id="UP000266841"/>
    </source>
</evidence>
<sequence length="293" mass="32366">MVAAALHGPAPNERCVQHLPPPTHRPLADEVVLSPHRQRRWHSPRSLFGRRGLVPRDRAGAPPDRSGLLIGANERLGHYREATLVSDPEEIPELLFRRVGVAGLELPEKPRIVFLDLAHACRGGRQDEGEALRLGSSSSSSSESLLRVCRGVQRRVVWFVALSATQLIVEDNRAVGHDVSQGVQVVGRHGRSAVEGHDGGRLCRRQVHRSAMRWRGEIEGETMRRRSLPLGSNAPRTPPTSICGSIDDTAPQGELVQCLPFPRHLAVMAFILWGHLQRCNIHLSGVTLVSRHH</sequence>
<name>K0T900_THAOC</name>
<gene>
    <name evidence="2" type="ORF">THAOC_04328</name>
</gene>
<dbReference type="AlphaFoldDB" id="K0T900"/>
<accession>K0T900</accession>
<dbReference type="Proteomes" id="UP000266841">
    <property type="component" value="Unassembled WGS sequence"/>
</dbReference>
<dbReference type="EMBL" id="AGNL01004019">
    <property type="protein sequence ID" value="EJK74020.1"/>
    <property type="molecule type" value="Genomic_DNA"/>
</dbReference>
<comment type="caution">
    <text evidence="2">The sequence shown here is derived from an EMBL/GenBank/DDBJ whole genome shotgun (WGS) entry which is preliminary data.</text>
</comment>
<evidence type="ECO:0000313" key="2">
    <source>
        <dbReference type="EMBL" id="EJK74020.1"/>
    </source>
</evidence>